<proteinExistence type="predicted"/>
<dbReference type="Pfam" id="PF11951">
    <property type="entry name" value="Fungal_trans_2"/>
    <property type="match status" value="1"/>
</dbReference>
<evidence type="ECO:0000256" key="3">
    <source>
        <dbReference type="SAM" id="MobiDB-lite"/>
    </source>
</evidence>
<dbReference type="AlphaFoldDB" id="A0AAE0WKL3"/>
<sequence>MIEIRRLAQVQRVVLWRYMDTGGQALVEHFLASVVPPILSSVEVGPRWTSTKMLLASLAESSSMVRHAMMAFSALEYSGGENSVRTDRRALYDKAYNVLVTNATKDSTGTAGNLVYGLATAFFLAYADLITNKVRDAQSVLRDAATLLASHRGKQLSTAEKRLIAWIRLIDSRAASAGTDGAFVAETDRNEYTPTTARHGTPNEGDTRESAGRGDDAIEDILFDILYAPGIAFYQRVQSIMARVSNIDPWHRTRGTVADETEVMAVAAKISEDLRTLEAQRPALMDHAVAGALTERHIAQDIAVAITRSYRVYWANYHAGHIHLHRVAYKHLPATPDVMEARTTIKRITNLLQQAGDQLPVNFIWPLLMACCEEDGLEERQWMIQAIRNMQSQASNAKPIADVLEEVHRRQDTTKLRADVRQVSLDLFSMSFAVV</sequence>
<evidence type="ECO:0000256" key="2">
    <source>
        <dbReference type="ARBA" id="ARBA00023242"/>
    </source>
</evidence>
<name>A0AAE0WKL3_9PEZI</name>
<comment type="caution">
    <text evidence="4">The sequence shown here is derived from an EMBL/GenBank/DDBJ whole genome shotgun (WGS) entry which is preliminary data.</text>
</comment>
<protein>
    <submittedName>
        <fullName evidence="4">Uncharacterized protein</fullName>
    </submittedName>
</protein>
<organism evidence="4 5">
    <name type="scientific">Recurvomyces mirabilis</name>
    <dbReference type="NCBI Taxonomy" id="574656"/>
    <lineage>
        <taxon>Eukaryota</taxon>
        <taxon>Fungi</taxon>
        <taxon>Dikarya</taxon>
        <taxon>Ascomycota</taxon>
        <taxon>Pezizomycotina</taxon>
        <taxon>Dothideomycetes</taxon>
        <taxon>Dothideomycetidae</taxon>
        <taxon>Mycosphaerellales</taxon>
        <taxon>Teratosphaeriaceae</taxon>
        <taxon>Recurvomyces</taxon>
    </lineage>
</organism>
<comment type="subcellular location">
    <subcellularLocation>
        <location evidence="1">Nucleus</location>
    </subcellularLocation>
</comment>
<keyword evidence="2" id="KW-0539">Nucleus</keyword>
<dbReference type="PANTHER" id="PTHR37534:SF49">
    <property type="entry name" value="LYSINE BIOSYNTHESIS REGULATORY PROTEIN LYS14"/>
    <property type="match status" value="1"/>
</dbReference>
<evidence type="ECO:0000256" key="1">
    <source>
        <dbReference type="ARBA" id="ARBA00004123"/>
    </source>
</evidence>
<dbReference type="PANTHER" id="PTHR37534">
    <property type="entry name" value="TRANSCRIPTIONAL ACTIVATOR PROTEIN UGA3"/>
    <property type="match status" value="1"/>
</dbReference>
<evidence type="ECO:0000313" key="5">
    <source>
        <dbReference type="Proteomes" id="UP001274830"/>
    </source>
</evidence>
<dbReference type="InterPro" id="IPR021858">
    <property type="entry name" value="Fun_TF"/>
</dbReference>
<dbReference type="EMBL" id="JAUTXT010000025">
    <property type="protein sequence ID" value="KAK3673444.1"/>
    <property type="molecule type" value="Genomic_DNA"/>
</dbReference>
<keyword evidence="5" id="KW-1185">Reference proteome</keyword>
<dbReference type="GO" id="GO:0000976">
    <property type="term" value="F:transcription cis-regulatory region binding"/>
    <property type="evidence" value="ECO:0007669"/>
    <property type="project" value="TreeGrafter"/>
</dbReference>
<reference evidence="4" key="1">
    <citation type="submission" date="2023-07" db="EMBL/GenBank/DDBJ databases">
        <title>Black Yeasts Isolated from many extreme environments.</title>
        <authorList>
            <person name="Coleine C."/>
            <person name="Stajich J.E."/>
            <person name="Selbmann L."/>
        </authorList>
    </citation>
    <scope>NUCLEOTIDE SEQUENCE</scope>
    <source>
        <strain evidence="4">CCFEE 5485</strain>
    </source>
</reference>
<evidence type="ECO:0000313" key="4">
    <source>
        <dbReference type="EMBL" id="KAK3673444.1"/>
    </source>
</evidence>
<dbReference type="GO" id="GO:0045944">
    <property type="term" value="P:positive regulation of transcription by RNA polymerase II"/>
    <property type="evidence" value="ECO:0007669"/>
    <property type="project" value="TreeGrafter"/>
</dbReference>
<dbReference type="GO" id="GO:0005634">
    <property type="term" value="C:nucleus"/>
    <property type="evidence" value="ECO:0007669"/>
    <property type="project" value="UniProtKB-SubCell"/>
</dbReference>
<feature type="region of interest" description="Disordered" evidence="3">
    <location>
        <begin position="185"/>
        <end position="212"/>
    </location>
</feature>
<dbReference type="Proteomes" id="UP001274830">
    <property type="component" value="Unassembled WGS sequence"/>
</dbReference>
<dbReference type="GO" id="GO:0003700">
    <property type="term" value="F:DNA-binding transcription factor activity"/>
    <property type="evidence" value="ECO:0007669"/>
    <property type="project" value="TreeGrafter"/>
</dbReference>
<accession>A0AAE0WKL3</accession>
<gene>
    <name evidence="4" type="ORF">LTR78_006678</name>
</gene>